<dbReference type="Pfam" id="PF01936">
    <property type="entry name" value="NYN"/>
    <property type="match status" value="1"/>
</dbReference>
<name>A0A2H0KNA5_9BACT</name>
<accession>A0A2H0KNA5</accession>
<dbReference type="InterPro" id="IPR047140">
    <property type="entry name" value="LabA"/>
</dbReference>
<protein>
    <recommendedName>
        <fullName evidence="1">NYN domain-containing protein</fullName>
    </recommendedName>
</protein>
<comment type="caution">
    <text evidence="2">The sequence shown here is derived from an EMBL/GenBank/DDBJ whole genome shotgun (WGS) entry which is preliminary data.</text>
</comment>
<dbReference type="PANTHER" id="PTHR35458">
    <property type="entry name" value="SLR0755 PROTEIN"/>
    <property type="match status" value="1"/>
</dbReference>
<gene>
    <name evidence="2" type="ORF">COV86_01440</name>
</gene>
<dbReference type="PANTHER" id="PTHR35458:SF8">
    <property type="entry name" value="SLR0650 PROTEIN"/>
    <property type="match status" value="1"/>
</dbReference>
<dbReference type="AlphaFoldDB" id="A0A2H0KNA5"/>
<dbReference type="GO" id="GO:0004540">
    <property type="term" value="F:RNA nuclease activity"/>
    <property type="evidence" value="ECO:0007669"/>
    <property type="project" value="InterPro"/>
</dbReference>
<dbReference type="Gene3D" id="3.40.50.1010">
    <property type="entry name" value="5'-nuclease"/>
    <property type="match status" value="1"/>
</dbReference>
<feature type="domain" description="NYN" evidence="1">
    <location>
        <begin position="15"/>
        <end position="187"/>
    </location>
</feature>
<dbReference type="EMBL" id="PCVL01000014">
    <property type="protein sequence ID" value="PIQ72731.1"/>
    <property type="molecule type" value="Genomic_DNA"/>
</dbReference>
<dbReference type="InterPro" id="IPR021139">
    <property type="entry name" value="NYN"/>
</dbReference>
<dbReference type="Proteomes" id="UP000229570">
    <property type="component" value="Unassembled WGS sequence"/>
</dbReference>
<proteinExistence type="predicted"/>
<evidence type="ECO:0000313" key="2">
    <source>
        <dbReference type="EMBL" id="PIQ72731.1"/>
    </source>
</evidence>
<organism evidence="2 3">
    <name type="scientific">Candidatus Roizmanbacteria bacterium CG11_big_fil_rev_8_21_14_0_20_35_14</name>
    <dbReference type="NCBI Taxonomy" id="1974855"/>
    <lineage>
        <taxon>Bacteria</taxon>
        <taxon>Candidatus Roizmaniibacteriota</taxon>
    </lineage>
</organism>
<evidence type="ECO:0000313" key="3">
    <source>
        <dbReference type="Proteomes" id="UP000229570"/>
    </source>
</evidence>
<dbReference type="CDD" id="cd10911">
    <property type="entry name" value="PIN_LabA"/>
    <property type="match status" value="1"/>
</dbReference>
<sequence>MVNNCLHMKKPAYAFIDASNLFYGGEKSLGWKIDYKKLIKYIKRKYLLKKVFYYGGVELNGFPYSILDKQLINLNKLISYLNGKKPIDKKPIQRIKFYLKLAEFGYLLKLKPVKIFHEPDGRISKKANCDVDMTFDLMRYINEYSEVLILSGDGDFAIVLKYLMNIGKKVTILARGERTARDIRQLAGKNFRDFNYLRELIKFKP</sequence>
<evidence type="ECO:0000259" key="1">
    <source>
        <dbReference type="Pfam" id="PF01936"/>
    </source>
</evidence>
<reference evidence="2 3" key="1">
    <citation type="submission" date="2017-09" db="EMBL/GenBank/DDBJ databases">
        <title>Depth-based differentiation of microbial function through sediment-hosted aquifers and enrichment of novel symbionts in the deep terrestrial subsurface.</title>
        <authorList>
            <person name="Probst A.J."/>
            <person name="Ladd B."/>
            <person name="Jarett J.K."/>
            <person name="Geller-Mcgrath D.E."/>
            <person name="Sieber C.M."/>
            <person name="Emerson J.B."/>
            <person name="Anantharaman K."/>
            <person name="Thomas B.C."/>
            <person name="Malmstrom R."/>
            <person name="Stieglmeier M."/>
            <person name="Klingl A."/>
            <person name="Woyke T."/>
            <person name="Ryan C.M."/>
            <person name="Banfield J.F."/>
        </authorList>
    </citation>
    <scope>NUCLEOTIDE SEQUENCE [LARGE SCALE GENOMIC DNA]</scope>
    <source>
        <strain evidence="2">CG11_big_fil_rev_8_21_14_0_20_35_14</strain>
    </source>
</reference>